<dbReference type="PROSITE" id="PS51257">
    <property type="entry name" value="PROKAR_LIPOPROTEIN"/>
    <property type="match status" value="1"/>
</dbReference>
<keyword evidence="3" id="KW-1185">Reference proteome</keyword>
<protein>
    <recommendedName>
        <fullName evidence="4">Lipocalin-like domain-containing protein</fullName>
    </recommendedName>
</protein>
<evidence type="ECO:0000313" key="3">
    <source>
        <dbReference type="Proteomes" id="UP000653472"/>
    </source>
</evidence>
<sequence>MKRPKREWPRVLAAVLFTSLMVVACHEAGAPPKQKGEASVADAVAATLEAPRGFEDRVWRVSESTAVAPGTLYAFLSDGTLLVTAPGNKPSLGAWAYEHGSLTMTEQGQTYPTEILTLKADEFRIRSHNPGTPVDITLRPAPAALRT</sequence>
<gene>
    <name evidence="2" type="ORF">G7Y82_06265</name>
</gene>
<keyword evidence="1" id="KW-0732">Signal</keyword>
<accession>A0A969WBP6</accession>
<comment type="caution">
    <text evidence="2">The sequence shown here is derived from an EMBL/GenBank/DDBJ whole genome shotgun (WGS) entry which is preliminary data.</text>
</comment>
<evidence type="ECO:0000256" key="1">
    <source>
        <dbReference type="SAM" id="SignalP"/>
    </source>
</evidence>
<organism evidence="2 3">
    <name type="scientific">Solimonas marina</name>
    <dbReference type="NCBI Taxonomy" id="2714601"/>
    <lineage>
        <taxon>Bacteria</taxon>
        <taxon>Pseudomonadati</taxon>
        <taxon>Pseudomonadota</taxon>
        <taxon>Gammaproteobacteria</taxon>
        <taxon>Nevskiales</taxon>
        <taxon>Nevskiaceae</taxon>
        <taxon>Solimonas</taxon>
    </lineage>
</organism>
<evidence type="ECO:0000313" key="2">
    <source>
        <dbReference type="EMBL" id="NKF21915.1"/>
    </source>
</evidence>
<dbReference type="EMBL" id="JAAVXB010000003">
    <property type="protein sequence ID" value="NKF21915.1"/>
    <property type="molecule type" value="Genomic_DNA"/>
</dbReference>
<reference evidence="2" key="1">
    <citation type="submission" date="2020-03" db="EMBL/GenBank/DDBJ databases">
        <title>Solimonas marina sp. nov., isolated from deep seawater of the Pacific Ocean.</title>
        <authorList>
            <person name="Liu X."/>
            <person name="Lai Q."/>
            <person name="Sun F."/>
            <person name="Gai Y."/>
            <person name="Li G."/>
            <person name="Shao Z."/>
        </authorList>
    </citation>
    <scope>NUCLEOTIDE SEQUENCE</scope>
    <source>
        <strain evidence="2">C16B3</strain>
    </source>
</reference>
<dbReference type="Proteomes" id="UP000653472">
    <property type="component" value="Unassembled WGS sequence"/>
</dbReference>
<feature type="signal peptide" evidence="1">
    <location>
        <begin position="1"/>
        <end position="24"/>
    </location>
</feature>
<feature type="chain" id="PRO_5036810269" description="Lipocalin-like domain-containing protein" evidence="1">
    <location>
        <begin position="25"/>
        <end position="147"/>
    </location>
</feature>
<evidence type="ECO:0008006" key="4">
    <source>
        <dbReference type="Google" id="ProtNLM"/>
    </source>
</evidence>
<proteinExistence type="predicted"/>
<name>A0A969WBP6_9GAMM</name>
<dbReference type="RefSeq" id="WP_168147184.1">
    <property type="nucleotide sequence ID" value="NZ_JAAVXB010000003.1"/>
</dbReference>
<dbReference type="AlphaFoldDB" id="A0A969WBP6"/>